<feature type="chain" id="PRO_5040284876" evidence="2">
    <location>
        <begin position="26"/>
        <end position="1464"/>
    </location>
</feature>
<feature type="region of interest" description="Disordered" evidence="1">
    <location>
        <begin position="180"/>
        <end position="207"/>
    </location>
</feature>
<organism evidence="3 4">
    <name type="scientific">Seminavis robusta</name>
    <dbReference type="NCBI Taxonomy" id="568900"/>
    <lineage>
        <taxon>Eukaryota</taxon>
        <taxon>Sar</taxon>
        <taxon>Stramenopiles</taxon>
        <taxon>Ochrophyta</taxon>
        <taxon>Bacillariophyta</taxon>
        <taxon>Bacillariophyceae</taxon>
        <taxon>Bacillariophycidae</taxon>
        <taxon>Naviculales</taxon>
        <taxon>Naviculaceae</taxon>
        <taxon>Seminavis</taxon>
    </lineage>
</organism>
<comment type="caution">
    <text evidence="3">The sequence shown here is derived from an EMBL/GenBank/DDBJ whole genome shotgun (WGS) entry which is preliminary data.</text>
</comment>
<dbReference type="OrthoDB" id="57480at2759"/>
<proteinExistence type="predicted"/>
<evidence type="ECO:0000313" key="4">
    <source>
        <dbReference type="Proteomes" id="UP001153069"/>
    </source>
</evidence>
<feature type="signal peptide" evidence="2">
    <location>
        <begin position="1"/>
        <end position="25"/>
    </location>
</feature>
<evidence type="ECO:0000256" key="2">
    <source>
        <dbReference type="SAM" id="SignalP"/>
    </source>
</evidence>
<feature type="region of interest" description="Disordered" evidence="1">
    <location>
        <begin position="728"/>
        <end position="755"/>
    </location>
</feature>
<feature type="compositionally biased region" description="Low complexity" evidence="1">
    <location>
        <begin position="182"/>
        <end position="193"/>
    </location>
</feature>
<accession>A0A9N8EL64</accession>
<sequence>MANNNMLSMMKLPFLLLLSAAVALGGSNDGDTAASDGGVTRCSQASEAFHSSLILVHVFSLQDDRVVDDWRPSETEQQMLGDLFIETYNREQNGDGFCDPHYRRLSSVSVDAMRYSNDEMARFRTMQDGNGTTTVTVPLRYELEGYCEGCRDELFGSSSEGPSLQGEPPRGLRVRKSIMAASTTSTSSQYTSTPRLRADAPSAAMPNDCECQSTPETLRRAPTQDEFLQSLNQAILEQQQQDNLVTIQSATKEQSQSLLLPARRAQAATIDIQEYACDAPQNSFDATVFLHVPASTVLDTTSMTTLGDNFRLAYNNLTFTLCDVSHFRKILRVTVEDDQSTVLDSATDISRSSNTRILTLHVQTDCLDCNATTPLFHVLPRPATLAPGFAPIRPFGGGVANVNTRTESACLCPKNDTNVFRAPTSDEFLAYFDGNSMATTVLEVEEEQRLECSASSAGVVNTNFTSYAHVAMDVAWEKSIINETEKLLLEEIFRDTYNELAYSQCDEHHRTVVNVTLVLDQPSSNEATATLEQEMDTDIVHRSVVFSVAAQCRRDCPLELYLFDDEHTDATQLSTNTGRVGGRNLQQNVCTCAPGVQPGQSLLEQDFLVAFNRRVAALKLATVESALDLVEAEQVDCGNSTNDTTPELRVFTSSVLADVSLDLTNLTDAERLILEQTFLQTYNDLTFLGCDDKFRSIVSVSLQSDPAANKDSFRDRGNRLKVPGFRRLLSSSDNNSTAINDDNNSTSTGPDSQNATDLAPVAAVFSVTGTCRNCPVSETGTFNLFDDAFGEGSFSRRRQLASSSSVVGLSGRALQEQVRPGVCFCPVGVPPGEMQGPTAGIFQSLLNQQVADLQEEESLPPPVSGYSSKNSTLTNIQELTVENVIEVHPVDCGGNVTNFQSAVYTGLRVNEGSLDGIEKGDIEQGFRALYNDLSFTGCDGFFRTVTKVELVVGEIVGYQGDLRRLQVDGNGTLPSNTTNATAVTEPTVFLVTGQCRNCPVTRSGSFQLFDDGFRRALSESLEVSPDGGIVSRSLFDLPEDSCYCPAGAEPGRGPSSDEFVPDFNDVVVQSVKGGQEDIVFARADQKVAEVDIACAFADLKVVEATYTVTLPRSVLALPPDELRSFIDRAYPQAYNEFRNEECSPVLLQADLPTMFRRLQVQPRFEPIRRTLRVVSLQPSDRGTDALYDASDPQQEIRVAQRVEEIFILSQARGDNFEIVSEAPTTTSIMPSTSVPTLPPIPTPFPTPDPTPSPTKNPTPDPTLPPTPPPTNPPTAPPTNPPTNPPTAPPTNPPTEPPTPPPTVTPGSPSSSPTTGSPTGSPSTSPSTSPSEAPTDPPTPHPTWERATLVRFVLIDCSTGAAVSGYETLSDGAVLDRSTLPAEITIEAITDPPEIGEVQFYMDGATTPTITETKFPYSLSSNRGDGSFRPSTLLEPSPNTRTLRADPIWYWGLVGTSLEISFTIV</sequence>
<dbReference type="EMBL" id="CAICTM010001144">
    <property type="protein sequence ID" value="CAB9520924.1"/>
    <property type="molecule type" value="Genomic_DNA"/>
</dbReference>
<gene>
    <name evidence="3" type="ORF">SEMRO_1146_G246330.1</name>
</gene>
<feature type="compositionally biased region" description="Low complexity" evidence="1">
    <location>
        <begin position="1304"/>
        <end position="1333"/>
    </location>
</feature>
<name>A0A9N8EL64_9STRA</name>
<feature type="compositionally biased region" description="Polar residues" evidence="1">
    <location>
        <begin position="729"/>
        <end position="755"/>
    </location>
</feature>
<protein>
    <submittedName>
        <fullName evidence="3">Uncharacterized protein</fullName>
    </submittedName>
</protein>
<evidence type="ECO:0000256" key="1">
    <source>
        <dbReference type="SAM" id="MobiDB-lite"/>
    </source>
</evidence>
<evidence type="ECO:0000313" key="3">
    <source>
        <dbReference type="EMBL" id="CAB9520924.1"/>
    </source>
</evidence>
<dbReference type="Proteomes" id="UP001153069">
    <property type="component" value="Unassembled WGS sequence"/>
</dbReference>
<reference evidence="3" key="1">
    <citation type="submission" date="2020-06" db="EMBL/GenBank/DDBJ databases">
        <authorList>
            <consortium name="Plant Systems Biology data submission"/>
        </authorList>
    </citation>
    <scope>NUCLEOTIDE SEQUENCE</scope>
    <source>
        <strain evidence="3">D6</strain>
    </source>
</reference>
<feature type="compositionally biased region" description="Pro residues" evidence="1">
    <location>
        <begin position="1236"/>
        <end position="1303"/>
    </location>
</feature>
<dbReference type="PANTHER" id="PTHR24216">
    <property type="entry name" value="PAXILLIN-RELATED"/>
    <property type="match status" value="1"/>
</dbReference>
<keyword evidence="4" id="KW-1185">Reference proteome</keyword>
<dbReference type="PRINTS" id="PR01217">
    <property type="entry name" value="PRICHEXTENSN"/>
</dbReference>
<feature type="region of interest" description="Disordered" evidence="1">
    <location>
        <begin position="1223"/>
        <end position="1342"/>
    </location>
</feature>
<keyword evidence="2" id="KW-0732">Signal</keyword>